<evidence type="ECO:0000313" key="2">
    <source>
        <dbReference type="Proteomes" id="UP000273405"/>
    </source>
</evidence>
<sequence length="217" mass="21815">MRRLISVNAGGSTSSNVATVTTPATVAGLAFINASHASGGGTKISIACPAGAVAGTELYLGVFPGGDAAAPVFPDWDLVAGATVTGDYAGFIYRHVAQAGDGASYSFPLAEWWNWRVVLGAVAGGDGVAATAVGTNHWQDQTAPLTVTAPAGSLLLHFAGGHFGAVLGGGGMMLRVTADNCALLTEGPVAAGDYTRRLSVQHAQLNAAMLLALKPRP</sequence>
<reference evidence="2" key="1">
    <citation type="submission" date="2018-09" db="EMBL/GenBank/DDBJ databases">
        <authorList>
            <person name="Livingstone P.G."/>
            <person name="Whitworth D.E."/>
        </authorList>
    </citation>
    <scope>NUCLEOTIDE SEQUENCE [LARGE SCALE GENOMIC DNA]</scope>
    <source>
        <strain evidence="2">CA040B</strain>
    </source>
</reference>
<keyword evidence="2" id="KW-1185">Reference proteome</keyword>
<evidence type="ECO:0000313" key="1">
    <source>
        <dbReference type="EMBL" id="RKH37401.1"/>
    </source>
</evidence>
<organism evidence="1 2">
    <name type="scientific">Corallococcus sicarius</name>
    <dbReference type="NCBI Taxonomy" id="2316726"/>
    <lineage>
        <taxon>Bacteria</taxon>
        <taxon>Pseudomonadati</taxon>
        <taxon>Myxococcota</taxon>
        <taxon>Myxococcia</taxon>
        <taxon>Myxococcales</taxon>
        <taxon>Cystobacterineae</taxon>
        <taxon>Myxococcaceae</taxon>
        <taxon>Corallococcus</taxon>
    </lineage>
</organism>
<dbReference type="RefSeq" id="WP_120628629.1">
    <property type="nucleotide sequence ID" value="NZ_RAWG01000244.1"/>
</dbReference>
<comment type="caution">
    <text evidence="1">The sequence shown here is derived from an EMBL/GenBank/DDBJ whole genome shotgun (WGS) entry which is preliminary data.</text>
</comment>
<protein>
    <submittedName>
        <fullName evidence="1">Uncharacterized protein</fullName>
    </submittedName>
</protein>
<accession>A0A3A8N554</accession>
<gene>
    <name evidence="1" type="ORF">D7X12_29710</name>
</gene>
<dbReference type="AlphaFoldDB" id="A0A3A8N554"/>
<name>A0A3A8N554_9BACT</name>
<dbReference type="EMBL" id="RAWG01000244">
    <property type="protein sequence ID" value="RKH37401.1"/>
    <property type="molecule type" value="Genomic_DNA"/>
</dbReference>
<proteinExistence type="predicted"/>
<dbReference type="Proteomes" id="UP000273405">
    <property type="component" value="Unassembled WGS sequence"/>
</dbReference>